<keyword evidence="4" id="KW-1185">Reference proteome</keyword>
<feature type="compositionally biased region" description="Low complexity" evidence="1">
    <location>
        <begin position="52"/>
        <end position="68"/>
    </location>
</feature>
<reference evidence="3 4" key="1">
    <citation type="submission" date="2018-08" db="EMBL/GenBank/DDBJ databases">
        <title>Genomic investigation of the strawberry pathogen Phytophthora fragariae indicates pathogenicity is determined by transcriptional variation in three key races.</title>
        <authorList>
            <person name="Adams T.M."/>
            <person name="Armitage A.D."/>
            <person name="Sobczyk M.K."/>
            <person name="Bates H.J."/>
            <person name="Dunwell J.M."/>
            <person name="Nellist C.F."/>
            <person name="Harrison R.J."/>
        </authorList>
    </citation>
    <scope>NUCLEOTIDE SEQUENCE [LARGE SCALE GENOMIC DNA]</scope>
    <source>
        <strain evidence="3 4">SCRP333</strain>
    </source>
</reference>
<evidence type="ECO:0000256" key="2">
    <source>
        <dbReference type="SAM" id="SignalP"/>
    </source>
</evidence>
<evidence type="ECO:0000313" key="3">
    <source>
        <dbReference type="EMBL" id="KAE9349477.1"/>
    </source>
</evidence>
<proteinExistence type="predicted"/>
<feature type="signal peptide" evidence="2">
    <location>
        <begin position="1"/>
        <end position="16"/>
    </location>
</feature>
<feature type="chain" id="PRO_5025503435" description="RxLR effector protein" evidence="2">
    <location>
        <begin position="17"/>
        <end position="182"/>
    </location>
</feature>
<feature type="compositionally biased region" description="Pro residues" evidence="1">
    <location>
        <begin position="136"/>
        <end position="146"/>
    </location>
</feature>
<protein>
    <recommendedName>
        <fullName evidence="5">RxLR effector protein</fullName>
    </recommendedName>
</protein>
<name>A0A6A4FID4_9STRA</name>
<sequence>MIIAGGLVLFAGGCSGHEDVDLNLCNLPEMRPRLPHNQSFRAAAHVSQIRRPASTPTASASPLSVAATQCRRHPVSPPPSAPPLSVSSQCLAAQCRQPVSRRSVPPPPSVSQFSVAATQCLAGIQCLAAQCRRSVSPPPVSPPPSRPTQCLDARRPASDSPLESQPVAACGLQSVRLLTKNI</sequence>
<evidence type="ECO:0000313" key="4">
    <source>
        <dbReference type="Proteomes" id="UP000434957"/>
    </source>
</evidence>
<dbReference type="AlphaFoldDB" id="A0A6A4FID4"/>
<accession>A0A6A4FID4</accession>
<comment type="caution">
    <text evidence="3">The sequence shown here is derived from an EMBL/GenBank/DDBJ whole genome shotgun (WGS) entry which is preliminary data.</text>
</comment>
<feature type="region of interest" description="Disordered" evidence="1">
    <location>
        <begin position="135"/>
        <end position="165"/>
    </location>
</feature>
<evidence type="ECO:0008006" key="5">
    <source>
        <dbReference type="Google" id="ProtNLM"/>
    </source>
</evidence>
<dbReference type="Proteomes" id="UP000434957">
    <property type="component" value="Unassembled WGS sequence"/>
</dbReference>
<feature type="region of interest" description="Disordered" evidence="1">
    <location>
        <begin position="51"/>
        <end position="83"/>
    </location>
</feature>
<keyword evidence="2" id="KW-0732">Signal</keyword>
<organism evidence="3 4">
    <name type="scientific">Phytophthora rubi</name>
    <dbReference type="NCBI Taxonomy" id="129364"/>
    <lineage>
        <taxon>Eukaryota</taxon>
        <taxon>Sar</taxon>
        <taxon>Stramenopiles</taxon>
        <taxon>Oomycota</taxon>
        <taxon>Peronosporomycetes</taxon>
        <taxon>Peronosporales</taxon>
        <taxon>Peronosporaceae</taxon>
        <taxon>Phytophthora</taxon>
    </lineage>
</organism>
<evidence type="ECO:0000256" key="1">
    <source>
        <dbReference type="SAM" id="MobiDB-lite"/>
    </source>
</evidence>
<gene>
    <name evidence="3" type="ORF">PR003_g5858</name>
</gene>
<dbReference type="EMBL" id="QXFT01000251">
    <property type="protein sequence ID" value="KAE9349477.1"/>
    <property type="molecule type" value="Genomic_DNA"/>
</dbReference>